<reference evidence="7" key="1">
    <citation type="submission" date="2023-05" db="EMBL/GenBank/DDBJ databases">
        <title>Genome and transcriptome analyses reveal genes involved in the formation of fine ridges on petal epidermal cells in Hibiscus trionum.</title>
        <authorList>
            <person name="Koshimizu S."/>
            <person name="Masuda S."/>
            <person name="Ishii T."/>
            <person name="Shirasu K."/>
            <person name="Hoshino A."/>
            <person name="Arita M."/>
        </authorList>
    </citation>
    <scope>NUCLEOTIDE SEQUENCE</scope>
    <source>
        <strain evidence="7">Hamamatsu line</strain>
    </source>
</reference>
<evidence type="ECO:0000256" key="4">
    <source>
        <dbReference type="ARBA" id="ARBA00022801"/>
    </source>
</evidence>
<dbReference type="PANTHER" id="PTHR22748:SF11">
    <property type="entry name" value="OS07G0184032 PROTEIN"/>
    <property type="match status" value="1"/>
</dbReference>
<proteinExistence type="inferred from homology"/>
<comment type="cofactor">
    <cofactor evidence="1">
        <name>Mg(2+)</name>
        <dbReference type="ChEBI" id="CHEBI:18420"/>
    </cofactor>
</comment>
<evidence type="ECO:0000313" key="7">
    <source>
        <dbReference type="EMBL" id="GMI94995.1"/>
    </source>
</evidence>
<dbReference type="EMBL" id="BSYR01000026">
    <property type="protein sequence ID" value="GMI94995.1"/>
    <property type="molecule type" value="Genomic_DNA"/>
</dbReference>
<comment type="caution">
    <text evidence="7">The sequence shown here is derived from an EMBL/GenBank/DDBJ whole genome shotgun (WGS) entry which is preliminary data.</text>
</comment>
<evidence type="ECO:0000256" key="2">
    <source>
        <dbReference type="ARBA" id="ARBA00007092"/>
    </source>
</evidence>
<dbReference type="InterPro" id="IPR005135">
    <property type="entry name" value="Endo/exonuclease/phosphatase"/>
</dbReference>
<keyword evidence="4" id="KW-0378">Hydrolase</keyword>
<dbReference type="PANTHER" id="PTHR22748">
    <property type="entry name" value="AP ENDONUCLEASE"/>
    <property type="match status" value="1"/>
</dbReference>
<dbReference type="InterPro" id="IPR004808">
    <property type="entry name" value="AP_endonuc_1"/>
</dbReference>
<dbReference type="GO" id="GO:0046872">
    <property type="term" value="F:metal ion binding"/>
    <property type="evidence" value="ECO:0007669"/>
    <property type="project" value="UniProtKB-KW"/>
</dbReference>
<evidence type="ECO:0000259" key="6">
    <source>
        <dbReference type="Pfam" id="PF03372"/>
    </source>
</evidence>
<dbReference type="Pfam" id="PF03372">
    <property type="entry name" value="Exo_endo_phos"/>
    <property type="match status" value="1"/>
</dbReference>
<dbReference type="Proteomes" id="UP001165190">
    <property type="component" value="Unassembled WGS sequence"/>
</dbReference>
<name>A0A9W7IEU1_HIBTR</name>
<dbReference type="AlphaFoldDB" id="A0A9W7IEU1"/>
<evidence type="ECO:0000313" key="8">
    <source>
        <dbReference type="Proteomes" id="UP001165190"/>
    </source>
</evidence>
<protein>
    <recommendedName>
        <fullName evidence="6">Endonuclease/exonuclease/phosphatase domain-containing protein</fullName>
    </recommendedName>
</protein>
<dbReference type="InterPro" id="IPR036691">
    <property type="entry name" value="Endo/exonu/phosph_ase_sf"/>
</dbReference>
<evidence type="ECO:0000256" key="5">
    <source>
        <dbReference type="ARBA" id="ARBA00022842"/>
    </source>
</evidence>
<dbReference type="GO" id="GO:0008081">
    <property type="term" value="F:phosphoric diester hydrolase activity"/>
    <property type="evidence" value="ECO:0007669"/>
    <property type="project" value="TreeGrafter"/>
</dbReference>
<dbReference type="GO" id="GO:0005634">
    <property type="term" value="C:nucleus"/>
    <property type="evidence" value="ECO:0007669"/>
    <property type="project" value="TreeGrafter"/>
</dbReference>
<organism evidence="7 8">
    <name type="scientific">Hibiscus trionum</name>
    <name type="common">Flower of an hour</name>
    <dbReference type="NCBI Taxonomy" id="183268"/>
    <lineage>
        <taxon>Eukaryota</taxon>
        <taxon>Viridiplantae</taxon>
        <taxon>Streptophyta</taxon>
        <taxon>Embryophyta</taxon>
        <taxon>Tracheophyta</taxon>
        <taxon>Spermatophyta</taxon>
        <taxon>Magnoliopsida</taxon>
        <taxon>eudicotyledons</taxon>
        <taxon>Gunneridae</taxon>
        <taxon>Pentapetalae</taxon>
        <taxon>rosids</taxon>
        <taxon>malvids</taxon>
        <taxon>Malvales</taxon>
        <taxon>Malvaceae</taxon>
        <taxon>Malvoideae</taxon>
        <taxon>Hibiscus</taxon>
    </lineage>
</organism>
<dbReference type="Gene3D" id="3.60.10.10">
    <property type="entry name" value="Endonuclease/exonuclease/phosphatase"/>
    <property type="match status" value="1"/>
</dbReference>
<keyword evidence="5" id="KW-0460">Magnesium</keyword>
<sequence>MSLTNFVLSWNVRGVGKFEKKVAIRKLVGLKKPSVIFLQETKLRNADVSIVSVLCGRQTSFKDALRPSNGLSRGLITLWEEGFFKSDSMVIRPSFICVCGKLMESKLKCLLINIYAPNDTDKREEIFEEILGVVYASDFPILMGGDFNVVRTTDEKKDGFQYSSYGKIL</sequence>
<gene>
    <name evidence="7" type="ORF">HRI_003168800</name>
</gene>
<comment type="similarity">
    <text evidence="2">Belongs to the DNA repair enzymes AP/ExoA family.</text>
</comment>
<accession>A0A9W7IEU1</accession>
<keyword evidence="3" id="KW-0479">Metal-binding</keyword>
<dbReference type="GO" id="GO:0006284">
    <property type="term" value="P:base-excision repair"/>
    <property type="evidence" value="ECO:0007669"/>
    <property type="project" value="TreeGrafter"/>
</dbReference>
<evidence type="ECO:0000256" key="3">
    <source>
        <dbReference type="ARBA" id="ARBA00022723"/>
    </source>
</evidence>
<evidence type="ECO:0000256" key="1">
    <source>
        <dbReference type="ARBA" id="ARBA00001946"/>
    </source>
</evidence>
<dbReference type="OrthoDB" id="1002598at2759"/>
<dbReference type="GO" id="GO:0003906">
    <property type="term" value="F:DNA-(apurinic or apyrimidinic site) endonuclease activity"/>
    <property type="evidence" value="ECO:0007669"/>
    <property type="project" value="TreeGrafter"/>
</dbReference>
<dbReference type="GO" id="GO:0008311">
    <property type="term" value="F:double-stranded DNA 3'-5' DNA exonuclease activity"/>
    <property type="evidence" value="ECO:0007669"/>
    <property type="project" value="TreeGrafter"/>
</dbReference>
<feature type="domain" description="Endonuclease/exonuclease/phosphatase" evidence="6">
    <location>
        <begin position="8"/>
        <end position="156"/>
    </location>
</feature>
<keyword evidence="8" id="KW-1185">Reference proteome</keyword>
<dbReference type="SUPFAM" id="SSF56219">
    <property type="entry name" value="DNase I-like"/>
    <property type="match status" value="1"/>
</dbReference>